<dbReference type="EMBL" id="CP063458">
    <property type="protein sequence ID" value="QOV92380.1"/>
    <property type="molecule type" value="Genomic_DNA"/>
</dbReference>
<protein>
    <submittedName>
        <fullName evidence="4">PQQ-binding-like beta-propeller repeat protein</fullName>
    </submittedName>
</protein>
<feature type="signal peptide" evidence="2">
    <location>
        <begin position="1"/>
        <end position="20"/>
    </location>
</feature>
<dbReference type="InterPro" id="IPR002372">
    <property type="entry name" value="PQQ_rpt_dom"/>
</dbReference>
<dbReference type="Gene3D" id="2.40.10.480">
    <property type="match status" value="1"/>
</dbReference>
<keyword evidence="5" id="KW-1185">Reference proteome</keyword>
<proteinExistence type="predicted"/>
<evidence type="ECO:0000259" key="3">
    <source>
        <dbReference type="Pfam" id="PF13360"/>
    </source>
</evidence>
<name>A0A7M2X6A9_9BACT</name>
<dbReference type="SMART" id="SM00564">
    <property type="entry name" value="PQQ"/>
    <property type="match status" value="4"/>
</dbReference>
<evidence type="ECO:0000256" key="1">
    <source>
        <dbReference type="SAM" id="MobiDB-lite"/>
    </source>
</evidence>
<feature type="domain" description="Pyrrolo-quinoline quinone repeat" evidence="3">
    <location>
        <begin position="329"/>
        <end position="411"/>
    </location>
</feature>
<dbReference type="PANTHER" id="PTHR34512">
    <property type="entry name" value="CELL SURFACE PROTEIN"/>
    <property type="match status" value="1"/>
</dbReference>
<dbReference type="SUPFAM" id="SSF50998">
    <property type="entry name" value="Quinoprotein alcohol dehydrogenase-like"/>
    <property type="match status" value="1"/>
</dbReference>
<dbReference type="InterPro" id="IPR011047">
    <property type="entry name" value="Quinoprotein_ADH-like_sf"/>
</dbReference>
<feature type="chain" id="PRO_5034949610" evidence="2">
    <location>
        <begin position="21"/>
        <end position="419"/>
    </location>
</feature>
<dbReference type="Pfam" id="PF13360">
    <property type="entry name" value="PQQ_2"/>
    <property type="match status" value="2"/>
</dbReference>
<dbReference type="KEGG" id="hbs:IPV69_09265"/>
<feature type="domain" description="Pyrrolo-quinoline quinone repeat" evidence="3">
    <location>
        <begin position="91"/>
        <end position="326"/>
    </location>
</feature>
<evidence type="ECO:0000313" key="5">
    <source>
        <dbReference type="Proteomes" id="UP000593765"/>
    </source>
</evidence>
<gene>
    <name evidence="4" type="ORF">IPV69_09265</name>
</gene>
<dbReference type="AlphaFoldDB" id="A0A7M2X6A9"/>
<sequence length="419" mass="45806">MRSFAVLVSLVLMTNAPLPAAEQSTSDWPMWRGPAGDGRSTEAALPTKWSGSENIAWKTKIPGVGHSSPIISGDHIFVTTALEEETQRALICLDRKTGKIIWQKNIVRSMLEKKHRLNSYASATPATDGKLVFVTFFEQPKIQIAAFDFKGNEVWRVSPGEFKSVHGFCSSPVIYKDLLILNGDQDAEAYLVAYDKATGKERWRTDRPNKTRSYCTPVIVELAGKPQMMLSGSKCVASYNPMTGEQYWIIDGPTEQMVASLVHTKGIVFVTGGFPELHVLGIDPAGAGNVTKTHIRWHDGQNKGDRRLASYVPSPVAFGDWFFLVSDGGLATCFDARSGERLWQQPLGKHHSSSAVAGADGMLYFTSDAGETFVIKADGKFELVAKNSLGEDVRSSPAISGGQIFIRGVENLYCIGVPK</sequence>
<accession>A0A7M2X6A9</accession>
<evidence type="ECO:0000256" key="2">
    <source>
        <dbReference type="SAM" id="SignalP"/>
    </source>
</evidence>
<dbReference type="InterPro" id="IPR015943">
    <property type="entry name" value="WD40/YVTN_repeat-like_dom_sf"/>
</dbReference>
<dbReference type="InterPro" id="IPR018391">
    <property type="entry name" value="PQQ_b-propeller_rpt"/>
</dbReference>
<evidence type="ECO:0000313" key="4">
    <source>
        <dbReference type="EMBL" id="QOV92380.1"/>
    </source>
</evidence>
<dbReference type="Gene3D" id="2.130.10.10">
    <property type="entry name" value="YVTN repeat-like/Quinoprotein amine dehydrogenase"/>
    <property type="match status" value="1"/>
</dbReference>
<keyword evidence="2" id="KW-0732">Signal</keyword>
<organism evidence="4 5">
    <name type="scientific">Humisphaera borealis</name>
    <dbReference type="NCBI Taxonomy" id="2807512"/>
    <lineage>
        <taxon>Bacteria</taxon>
        <taxon>Pseudomonadati</taxon>
        <taxon>Planctomycetota</taxon>
        <taxon>Phycisphaerae</taxon>
        <taxon>Tepidisphaerales</taxon>
        <taxon>Tepidisphaeraceae</taxon>
        <taxon>Humisphaera</taxon>
    </lineage>
</organism>
<feature type="region of interest" description="Disordered" evidence="1">
    <location>
        <begin position="23"/>
        <end position="45"/>
    </location>
</feature>
<reference evidence="4 5" key="1">
    <citation type="submission" date="2020-10" db="EMBL/GenBank/DDBJ databases">
        <title>Wide distribution of Phycisphaera-like planctomycetes from WD2101 soil group in peatlands and genome analysis of the first cultivated representative.</title>
        <authorList>
            <person name="Dedysh S.N."/>
            <person name="Beletsky A.V."/>
            <person name="Ivanova A."/>
            <person name="Kulichevskaya I.S."/>
            <person name="Suzina N.E."/>
            <person name="Philippov D.A."/>
            <person name="Rakitin A.L."/>
            <person name="Mardanov A.V."/>
            <person name="Ravin N.V."/>
        </authorList>
    </citation>
    <scope>NUCLEOTIDE SEQUENCE [LARGE SCALE GENOMIC DNA]</scope>
    <source>
        <strain evidence="4 5">M1803</strain>
    </source>
</reference>
<dbReference type="PANTHER" id="PTHR34512:SF30">
    <property type="entry name" value="OUTER MEMBRANE PROTEIN ASSEMBLY FACTOR BAMB"/>
    <property type="match status" value="1"/>
</dbReference>
<dbReference type="Proteomes" id="UP000593765">
    <property type="component" value="Chromosome"/>
</dbReference>